<dbReference type="InterPro" id="IPR042469">
    <property type="entry name" value="HECTD3"/>
</dbReference>
<dbReference type="Gene3D" id="3.30.2410.10">
    <property type="entry name" value="Hect, E3 ligase catalytic domain"/>
    <property type="match status" value="1"/>
</dbReference>
<dbReference type="InterPro" id="IPR015940">
    <property type="entry name" value="UBA"/>
</dbReference>
<gene>
    <name evidence="7" type="ORF">BSTOLATCC_MIC22222</name>
</gene>
<keyword evidence="8" id="KW-1185">Reference proteome</keyword>
<dbReference type="CDD" id="cd11709">
    <property type="entry name" value="SPRY"/>
    <property type="match status" value="2"/>
</dbReference>
<proteinExistence type="predicted"/>
<reference evidence="7" key="1">
    <citation type="submission" date="2021-09" db="EMBL/GenBank/DDBJ databases">
        <authorList>
            <consortium name="AG Swart"/>
            <person name="Singh M."/>
            <person name="Singh A."/>
            <person name="Seah K."/>
            <person name="Emmerich C."/>
        </authorList>
    </citation>
    <scope>NUCLEOTIDE SEQUENCE</scope>
    <source>
        <strain evidence="7">ATCC30299</strain>
    </source>
</reference>
<dbReference type="PROSITE" id="PS50030">
    <property type="entry name" value="UBA"/>
    <property type="match status" value="1"/>
</dbReference>
<dbReference type="InterPro" id="IPR003877">
    <property type="entry name" value="SPRY_dom"/>
</dbReference>
<organism evidence="7 8">
    <name type="scientific">Blepharisma stoltei</name>
    <dbReference type="NCBI Taxonomy" id="1481888"/>
    <lineage>
        <taxon>Eukaryota</taxon>
        <taxon>Sar</taxon>
        <taxon>Alveolata</taxon>
        <taxon>Ciliophora</taxon>
        <taxon>Postciliodesmatophora</taxon>
        <taxon>Heterotrichea</taxon>
        <taxon>Heterotrichida</taxon>
        <taxon>Blepharismidae</taxon>
        <taxon>Blepharisma</taxon>
    </lineage>
</organism>
<dbReference type="PANTHER" id="PTHR46654">
    <property type="entry name" value="E3 UBIQUITIN-PROTEIN LIGASE HECTD3"/>
    <property type="match status" value="1"/>
</dbReference>
<evidence type="ECO:0000259" key="5">
    <source>
        <dbReference type="PROSITE" id="PS50188"/>
    </source>
</evidence>
<dbReference type="InterPro" id="IPR035914">
    <property type="entry name" value="Sperma_CUB_dom_sf"/>
</dbReference>
<dbReference type="SUPFAM" id="SSF56204">
    <property type="entry name" value="Hect, E3 ligase catalytic domain"/>
    <property type="match status" value="1"/>
</dbReference>
<evidence type="ECO:0000256" key="2">
    <source>
        <dbReference type="PROSITE-ProRule" id="PRU00104"/>
    </source>
</evidence>
<dbReference type="SMART" id="SM00449">
    <property type="entry name" value="SPRY"/>
    <property type="match status" value="1"/>
</dbReference>
<feature type="domain" description="B30.2/SPRY" evidence="5">
    <location>
        <begin position="3531"/>
        <end position="3711"/>
    </location>
</feature>
<evidence type="ECO:0000313" key="7">
    <source>
        <dbReference type="EMBL" id="CAG9318862.1"/>
    </source>
</evidence>
<dbReference type="PANTHER" id="PTHR46654:SF1">
    <property type="entry name" value="E3 UBIQUITIN-PROTEIN LIGASE HECTD3"/>
    <property type="match status" value="1"/>
</dbReference>
<feature type="active site" description="Glycyl thioester intermediate" evidence="2">
    <location>
        <position position="4243"/>
    </location>
</feature>
<dbReference type="InterPro" id="IPR013320">
    <property type="entry name" value="ConA-like_dom_sf"/>
</dbReference>
<dbReference type="PROSITE" id="PS50188">
    <property type="entry name" value="B302_SPRY"/>
    <property type="match status" value="3"/>
</dbReference>
<dbReference type="SMART" id="SM00119">
    <property type="entry name" value="HECTc"/>
    <property type="match status" value="1"/>
</dbReference>
<dbReference type="Gene3D" id="2.60.120.920">
    <property type="match status" value="3"/>
</dbReference>
<sequence>MGNTGSALCERVKGLTESELSKSSREDDEVALIVDELYQPNYLSTLKDLSNYEIPVLKPRQAPSADTKLEEVKFAFVHAQENRVFDKHEDLRSALQSEIFSLLSKEDDPDFKDICTKLQSLCRVQEGLIRQEERERRRLMKSSQSSEEKQKKKKKELPVPAQIGLQFGVETLINLVRVVGTTNHEIFGLVMNSITGILIQLTPLSLNIDDGGILKGLDTVKMFLEGVLKGSAAGATETDSVLALAPLFGMALSKGDLSSALAVAQKFLELDQSPAFSNACSMMMPLLKNLSDLEGSGIGRKTLMNWNPSKLGPDIALSNENLSVTRTDSSGWGCQLSEQSLTSGIHYYEYKIDRNNSSCLLLGVAGAQFNNFTSKSSGAHCYTLQADGDAYMNDRGSGNVFRFGEGDRIGILINMEDKNITFFLNGKKQNKPPFGPLPDEVYLLACFGGSNQFVTVLNEPEIPDEAQDAIGSHLVPHKEEEKKDNEEEDEKQGEEVQIFPIRPRDILKSSRFRIIAEGKADVTKLTAQELSVFLLACLDKLNEAYFEVFKLNEKPSSEPIKAKLSKQQPLCLEIKPEVFHMLTSMLKFILQLLKEQVWKKMDFHLCAWAGVCLLRLIRSHLFTVLFLQLKDEETGITHELREILYGLLQDFLELEVTNFGGEYQTKEDLDALNALKKESSLTLIHGFEVFYPTQVAKLDYINKSLEDTKAKKKLHDIHLNIQKLVFDKMSIPVNLSAAFSLEVPETAEKVEKLLELLLDICGEQSHLSLSGNPSQDSSYYLKFLHSAQKVLLSKAARDDFKGQWQVLLIKYTQKLFNTTQQLVDRLKVMEPNAEERGRKTILESLVTNLLLALCLSQTTTESLSLLIQPLMNIINTMNSIGVKDPSRAKKKTAVQSQVYESNHPCTNASEAKLIKVPNAIKYSLKFDSQCNIRPEVNTLELFTDENKTNLIGKWDGNNFPHQPFTVDSPSLFFNFTSNEANDLYGWKIDIEVEAETDQVFIPWTHHLRVAANFLIVLFSKKLIMGDENDEELEVLKNPLFKYGIQDKCQKMVLPSLKPKLDENLVNLVIIPGADSGSLSFRKGSMNDRKSSLPGFKPAEPNQALTLAGYIANYTASAASLAQYSENLILEEWIAGSDRVNQAWSIMKKEAGAVGPHTLVGGVQMDQAERALFAVYSSFFDFVDVLGSLIESPKEVSDSTLKGLIRQACQIRKWAQQQKQELMDNNAEVDYSSIIKDIIKRCVILIHCEFKQALNELGIHRITVNTFPSYARAQTTDTIISGSKGPEAKFREGNKWKSVKQAAESVNRLRNLLKIVGPGRSNSADQDDEKKEFNKVNALIFEFLENKTELTKYFSEVDKKRNQAMARTIGINYLMHMFKISSRSHKALKGQIVRMFSEAFRVNGSSKKKHYLKDLEGVDSQLQKCVQRSFFLMYQLLLNHLRISEVKELDCTGQEASHMYLKTFEALSFPFEDIDSYKLLDLKLHESLSFLLTWSKGQKINEYVSYKFDPANCITSLKVHNEEEFQENQPENAECFSLSTVNRLEGEFGQESEVTQKLCLEVIRGEANKKPIVQIFIGTMCEEEGFELIEGNINEQGENLFLFVKRSDPKENISILSKLEVIEDNPIVLRPIFIPYSRFLVKEQDATETAKRNERKQFLRQAAWILFKHLVYTCAGKPEHKYMQETLSEVKKFKLQTMFAELLLGEASWIRTKERVDMAPRDVAKLRLKRVSSGELWMQGEVSKAKPHRNPMIEWVTQFRETFKHLYPSDISELAGVESPIAFVENWFLKIDPAMKGILTIEELKTADIAEELREEQRLKNSLGQIDFFCYLNFIIKENYEVAQEYGDDEYDEIYKHKLMNTIPRDFYTAMEEVSFEVPNLIAHLKREINPISQNSILNYLELFENSSDPEKPGIVHPDKILPNTPSEFINPSKDLDFFLMLNAIYNYPNKFGDYYSELHQALPNTDDLPASVEEMLNPQKVDSSLNDYIASLLWVLYQTCCSDGMTKVLAKPEYIEGILRHMLFGASETIIVIAFRIIRSIVPSQLTPQLFSQIWQSIPKEFMDKYLSPEIRDDWLSTFLAFVGMRNSYHIKSDKEFIPNLSKLGIWSNEASEFLKAVCMRNKWKQEVLTAILTSIENMLTNLEQNNYVFSYDLGLGSLSFLTMCSSNYSPLDKHLQEWSYVTLKGGSLPQGHIISLNKKTRVMQIYSEEDDAIHDESMNHLDQMISLIRPNLFSSMTSAESQNLFKMLNKLIVFIKEKDKVPIVDDVEKLHSIRAIWRQLECLIYQTLSSLTSHKVQYTEEEANQMVESVFSRVISNEDGDVIENSLRYRTIRMLLYSKLKQGKIENLKKNDTVEIEISEEKEEEEFKYMSEEEEMKIIAAMNEEQQIIVVSLKSMGFNFRAIQAAMNAKLKDVEEIAAWITEKKEQEEHKQVEPVQVQGVSYIYKLRKEESITCQITDHSGIAHFDESASGHMSITCRIPLDEQKAIKKHFEANVFRHLNEFCPEITFLATIGYKTENISGIIGLSIGNLQISVDSSQEVALVMIGTEIVATISKSSNYSFRIFANFNGTITIQNETEEFKHTCSELTVYDGLAIGDFGIFLVLGESVVLKGFAICQGHFMGTLNYWEEEKTKDSQKPAEEKNAKRFVDLKPKEQNQTALRLRTTGAPSELCEELASRYVSFDKALEVLLDQNASFMWQDQLETNIDPPIVEIAMVDSVEDIEEGYLRVSVYMDGQDITDTVQLENRKILCYKQHYGSAPPGNMITSISIGGTPESHKEDTEIGNLTKNQEGDIENRVWATKLARAKLGTRQPLTRIMMLASKNPNQVAVPPGFEVVHYENKAVNIAQDSCEFFVFIAYCKTSALLGYPVTPLIYSKVNLSEHGLVDVLENVSPEANAEKMKKIEEELANYNQYSVIELLAHVKHLDEVGRNLAMKTFFLQIIQVLPSTLPYLVCKNPENFALLYNLLKDNISILESTILKVLQGPYAVSMARILLHECILQLILASTCSAPTGKLSELLIESGHPYENNMRHDQTITIPGAAGLRIEFDQQCHTESGCDILRFFRQPNHVGQICEYSGRSFPDFEVEGDTIFLYFYSDSSCVEWGYKFRVIPVEPANSNSNDPLLKRMSIEHALWILEKLILGQKAVPFECHRFLQKELINPLTIFIHSIKDPNKQERGVRILQGLLKKQSESFPALQRVVDLITEETRSLYHFEKSNKGSSELLQKLVSLITELKAKYHINLDERWFHEICDAFAIMKGFCNRDENMYPILFEQFRATNKVSLERSRESGHPYSKKPTTKEVSVKGASFLEIEFDERSKLDNQDAILFTYDKAGLQPIETGTDVALTDAAWANDPRGPDIQFSNNNRAVTRTNSSGWGCAVWSESYSQGKIKITFHIDNDGRSDYLYIGIFKADGNYRLNEVINSDNSHDLWTWKTTGEFHRRGEKVTNSESKYRSGDSIALMINMEERSITFIKNEIELHTFNDIADEVIPVVCFGGSNQNLTVTSVESYIASFSKLSKKKFTIDGDQVFYHFPINCGYLLTHMHAWKRPSNLSGNIYFSQDQRKVKTTGPVENRSVQITGLGMQAGRHYIEILVNKMKENDKIQLGIVPDGIERHGSLVRDNTACYQANGIATFNGVERQIEPFQAKDIIGIYFDIEKSTTTFYKNMVEVATSVMTIDAERSYVFAVSFDGEKQEVIINKTPAIPEEIDLMGMKREFPPGAEAKEWGYKFKVTPCYTGDNKMRVIECLTEKQLEKWKIFTEKHLSNISKATEEQLVQFIDELCISKGKDPSKLEIEDINPAPQDLRHYQLLENLSVGDLQDMFRIISYFNKQVEKILPLISLDLNTTSREGLDELQKLFLSTRGYIFFNMKNSMFNAVLNSTKTESRPEISVDRTKAMRLKYLGKVDSQALVSLFGQIYRVINTNTPRSFRNPERIFKVVFRGEGSTDAGGPYNEALSTMCDELMSRFLPLFVPTQNKVHSVGENRDSWIINPIADSALQLDLFQFLGKLMGVAIRTQNNLNLTLPPLFWKRLMLEEVTINDLKGVDECCVQMLDILRNLNEQGITPDNFGDAFENINFSTHDSSGRIVDLVKDGREIPVTYQRAQEYAVLVEQLRLNESEKQYTAIRKGISCVVPLNLLNLFSWKQVENMVCGAADIDVDLLKGKTEYENISADAPHVKYFWEVLKEVSARDRSQFLRFVWGRSRLPSGRDFKRFKLTQLNKAGNPDSYLPVAHTCFFQLDLPPYSSKEIMREKFLYAITHCQAIDLDRVAEGGWEEEINF</sequence>
<dbReference type="GO" id="GO:0004842">
    <property type="term" value="F:ubiquitin-protein transferase activity"/>
    <property type="evidence" value="ECO:0007669"/>
    <property type="project" value="InterPro"/>
</dbReference>
<evidence type="ECO:0000259" key="6">
    <source>
        <dbReference type="PROSITE" id="PS50237"/>
    </source>
</evidence>
<feature type="region of interest" description="Disordered" evidence="3">
    <location>
        <begin position="134"/>
        <end position="155"/>
    </location>
</feature>
<dbReference type="EMBL" id="CAJZBQ010000021">
    <property type="protein sequence ID" value="CAG9318862.1"/>
    <property type="molecule type" value="Genomic_DNA"/>
</dbReference>
<feature type="domain" description="HECT" evidence="6">
    <location>
        <begin position="3932"/>
        <end position="4275"/>
    </location>
</feature>
<evidence type="ECO:0000256" key="3">
    <source>
        <dbReference type="SAM" id="MobiDB-lite"/>
    </source>
</evidence>
<feature type="compositionally biased region" description="Basic and acidic residues" evidence="3">
    <location>
        <begin position="476"/>
        <end position="485"/>
    </location>
</feature>
<dbReference type="InterPro" id="IPR000569">
    <property type="entry name" value="HECT_dom"/>
</dbReference>
<evidence type="ECO:0008006" key="9">
    <source>
        <dbReference type="Google" id="ProtNLM"/>
    </source>
</evidence>
<dbReference type="SUPFAM" id="SSF49899">
    <property type="entry name" value="Concanavalin A-like lectins/glucanases"/>
    <property type="match status" value="3"/>
</dbReference>
<feature type="domain" description="B30.2/SPRY" evidence="5">
    <location>
        <begin position="282"/>
        <end position="464"/>
    </location>
</feature>
<feature type="domain" description="B30.2/SPRY" evidence="5">
    <location>
        <begin position="3333"/>
        <end position="3516"/>
    </location>
</feature>
<dbReference type="InterPro" id="IPR001870">
    <property type="entry name" value="B30.2/SPRY"/>
</dbReference>
<dbReference type="Proteomes" id="UP001162131">
    <property type="component" value="Unassembled WGS sequence"/>
</dbReference>
<dbReference type="InterPro" id="IPR035983">
    <property type="entry name" value="Hect_E3_ubiquitin_ligase"/>
</dbReference>
<accession>A0AAU9IVL3</accession>
<evidence type="ECO:0000259" key="4">
    <source>
        <dbReference type="PROSITE" id="PS50030"/>
    </source>
</evidence>
<dbReference type="PROSITE" id="PS50237">
    <property type="entry name" value="HECT"/>
    <property type="match status" value="1"/>
</dbReference>
<name>A0AAU9IVL3_9CILI</name>
<dbReference type="InterPro" id="IPR043136">
    <property type="entry name" value="B30.2/SPRY_sf"/>
</dbReference>
<dbReference type="Gene3D" id="3.90.1750.10">
    <property type="entry name" value="Hect, E3 ligase catalytic domains"/>
    <property type="match status" value="1"/>
</dbReference>
<evidence type="ECO:0000256" key="1">
    <source>
        <dbReference type="ARBA" id="ARBA00022786"/>
    </source>
</evidence>
<dbReference type="Gene3D" id="3.30.2160.10">
    <property type="entry name" value="Hect, E3 ligase catalytic domain"/>
    <property type="match status" value="1"/>
</dbReference>
<feature type="domain" description="UBA" evidence="4">
    <location>
        <begin position="2382"/>
        <end position="2425"/>
    </location>
</feature>
<comment type="caution">
    <text evidence="7">The sequence shown here is derived from an EMBL/GenBank/DDBJ whole genome shotgun (WGS) entry which is preliminary data.</text>
</comment>
<protein>
    <recommendedName>
        <fullName evidence="9">Ryanodine receptor</fullName>
    </recommendedName>
</protein>
<evidence type="ECO:0000313" key="8">
    <source>
        <dbReference type="Proteomes" id="UP001162131"/>
    </source>
</evidence>
<feature type="region of interest" description="Disordered" evidence="3">
    <location>
        <begin position="473"/>
        <end position="495"/>
    </location>
</feature>
<dbReference type="Gene3D" id="2.60.120.290">
    <property type="entry name" value="Spermadhesin, CUB domain"/>
    <property type="match status" value="1"/>
</dbReference>
<keyword evidence="1 2" id="KW-0833">Ubl conjugation pathway</keyword>
<dbReference type="Pfam" id="PF00632">
    <property type="entry name" value="HECT"/>
    <property type="match status" value="1"/>
</dbReference>
<dbReference type="Pfam" id="PF00622">
    <property type="entry name" value="SPRY"/>
    <property type="match status" value="3"/>
</dbReference>